<dbReference type="AlphaFoldDB" id="A0AAU0F0M6"/>
<organism evidence="1 2">
    <name type="scientific">Bergeyella porcorum</name>
    <dbReference type="NCBI Taxonomy" id="1735111"/>
    <lineage>
        <taxon>Bacteria</taxon>
        <taxon>Pseudomonadati</taxon>
        <taxon>Bacteroidota</taxon>
        <taxon>Flavobacteriia</taxon>
        <taxon>Flavobacteriales</taxon>
        <taxon>Weeksellaceae</taxon>
        <taxon>Bergeyella</taxon>
    </lineage>
</organism>
<dbReference type="InterPro" id="IPR036565">
    <property type="entry name" value="Mur-like_cat_sf"/>
</dbReference>
<evidence type="ECO:0000313" key="1">
    <source>
        <dbReference type="EMBL" id="WOC52252.1"/>
    </source>
</evidence>
<dbReference type="EMBL" id="CP136426">
    <property type="protein sequence ID" value="WOC52252.1"/>
    <property type="molecule type" value="Genomic_DNA"/>
</dbReference>
<accession>A0AAU0F0M6</accession>
<dbReference type="RefSeq" id="WP_327983733.1">
    <property type="nucleotide sequence ID" value="NZ_CP136426.1"/>
</dbReference>
<proteinExistence type="predicted"/>
<keyword evidence="2" id="KW-1185">Reference proteome</keyword>
<dbReference type="PANTHER" id="PTHR43445">
    <property type="entry name" value="UDP-N-ACETYLMURAMATE--L-ALANINE LIGASE-RELATED"/>
    <property type="match status" value="1"/>
</dbReference>
<sequence length="94" mass="10833">MGRGEWLIIEADESDGSVVQYHPEIGLLLNVDKDHQEIDELMDLFATFKSNTKGLFVVNQSNKLAKTLSNNWESDFDLKITIPIQRYKFCSKRV</sequence>
<dbReference type="KEGG" id="bpor:BPO_1605"/>
<name>A0AAU0F0M6_9FLAO</name>
<gene>
    <name evidence="1" type="ORF">BPO_1605</name>
</gene>
<dbReference type="Gene3D" id="3.40.1190.10">
    <property type="entry name" value="Mur-like, catalytic domain"/>
    <property type="match status" value="1"/>
</dbReference>
<protein>
    <submittedName>
        <fullName evidence="1">Uncharacterized protein</fullName>
    </submittedName>
</protein>
<dbReference type="InterPro" id="IPR050061">
    <property type="entry name" value="MurCDEF_pg_biosynth"/>
</dbReference>
<evidence type="ECO:0000313" key="2">
    <source>
        <dbReference type="Proteomes" id="UP001432059"/>
    </source>
</evidence>
<dbReference type="PANTHER" id="PTHR43445:SF3">
    <property type="entry name" value="UDP-N-ACETYLMURAMATE--L-ALANINE LIGASE"/>
    <property type="match status" value="1"/>
</dbReference>
<dbReference type="GO" id="GO:0005524">
    <property type="term" value="F:ATP binding"/>
    <property type="evidence" value="ECO:0007669"/>
    <property type="project" value="InterPro"/>
</dbReference>
<reference evidence="1" key="1">
    <citation type="submission" date="2023-10" db="EMBL/GenBank/DDBJ databases">
        <title>Characterization and whole genome sequencing of a novel strain of Bergeyella porcorum QD2021 isolated from pig.</title>
        <authorList>
            <person name="Liu G."/>
            <person name="Chen C."/>
            <person name="Han X."/>
        </authorList>
    </citation>
    <scope>NUCLEOTIDE SEQUENCE</scope>
    <source>
        <strain evidence="1">QD2021</strain>
    </source>
</reference>
<dbReference type="Proteomes" id="UP001432059">
    <property type="component" value="Chromosome"/>
</dbReference>
<dbReference type="SUPFAM" id="SSF53623">
    <property type="entry name" value="MurD-like peptide ligases, catalytic domain"/>
    <property type="match status" value="1"/>
</dbReference>